<evidence type="ECO:0000313" key="3">
    <source>
        <dbReference type="Proteomes" id="UP000255024"/>
    </source>
</evidence>
<feature type="chain" id="PRO_5016888017" description="DUF4920 domain-containing protein" evidence="1">
    <location>
        <begin position="20"/>
        <end position="170"/>
    </location>
</feature>
<dbReference type="Pfam" id="PF16267">
    <property type="entry name" value="DUF4920"/>
    <property type="match status" value="1"/>
</dbReference>
<sequence length="170" mass="18815">MKYLVLTLGLLALATTSCAKKQDQQATEEVATTPTKEYETFGQDLDAQLPVLSKEEMWSKFDHLKEGDTLQVAFTSTIKEVCQKKGCWMQVDLDQDKSSFVRFKDYGFFAPMNAAGHEVVMQGKAFVSVVSIDELKHYAKDAGKSEAEIAAITEPKVTYAFEADGIAIAK</sequence>
<dbReference type="InterPro" id="IPR032577">
    <property type="entry name" value="DUF4920"/>
</dbReference>
<keyword evidence="1" id="KW-0732">Signal</keyword>
<dbReference type="EMBL" id="UGQL01000001">
    <property type="protein sequence ID" value="STZ28173.1"/>
    <property type="molecule type" value="Genomic_DNA"/>
</dbReference>
<proteinExistence type="predicted"/>
<feature type="signal peptide" evidence="1">
    <location>
        <begin position="1"/>
        <end position="19"/>
    </location>
</feature>
<dbReference type="AlphaFoldDB" id="A0A378RM94"/>
<organism evidence="2 3">
    <name type="scientific">Myroides odoratus</name>
    <name type="common">Flavobacterium odoratum</name>
    <dbReference type="NCBI Taxonomy" id="256"/>
    <lineage>
        <taxon>Bacteria</taxon>
        <taxon>Pseudomonadati</taxon>
        <taxon>Bacteroidota</taxon>
        <taxon>Flavobacteriia</taxon>
        <taxon>Flavobacteriales</taxon>
        <taxon>Flavobacteriaceae</taxon>
        <taxon>Myroides</taxon>
    </lineage>
</organism>
<evidence type="ECO:0008006" key="4">
    <source>
        <dbReference type="Google" id="ProtNLM"/>
    </source>
</evidence>
<keyword evidence="3" id="KW-1185">Reference proteome</keyword>
<evidence type="ECO:0000313" key="2">
    <source>
        <dbReference type="EMBL" id="STZ28173.1"/>
    </source>
</evidence>
<evidence type="ECO:0000256" key="1">
    <source>
        <dbReference type="SAM" id="SignalP"/>
    </source>
</evidence>
<dbReference type="PROSITE" id="PS51257">
    <property type="entry name" value="PROKAR_LIPOPROTEIN"/>
    <property type="match status" value="1"/>
</dbReference>
<dbReference type="RefSeq" id="WP_115091056.1">
    <property type="nucleotide sequence ID" value="NZ_CP068107.1"/>
</dbReference>
<name>A0A378RM94_MYROD</name>
<reference evidence="2 3" key="1">
    <citation type="submission" date="2018-06" db="EMBL/GenBank/DDBJ databases">
        <authorList>
            <consortium name="Pathogen Informatics"/>
            <person name="Doyle S."/>
        </authorList>
    </citation>
    <scope>NUCLEOTIDE SEQUENCE [LARGE SCALE GENOMIC DNA]</scope>
    <source>
        <strain evidence="2 3">NCTC11179</strain>
    </source>
</reference>
<dbReference type="Proteomes" id="UP000255024">
    <property type="component" value="Unassembled WGS sequence"/>
</dbReference>
<gene>
    <name evidence="2" type="ORF">NCTC11179_01714</name>
</gene>
<accession>A0A378RM94</accession>
<protein>
    <recommendedName>
        <fullName evidence="4">DUF4920 domain-containing protein</fullName>
    </recommendedName>
</protein>